<dbReference type="InterPro" id="IPR017853">
    <property type="entry name" value="GH"/>
</dbReference>
<dbReference type="SUPFAM" id="SSF54556">
    <property type="entry name" value="Chitinase insertion domain"/>
    <property type="match status" value="1"/>
</dbReference>
<evidence type="ECO:0000313" key="4">
    <source>
        <dbReference type="Proteomes" id="UP000629468"/>
    </source>
</evidence>
<dbReference type="GO" id="GO:0006032">
    <property type="term" value="P:chitin catabolic process"/>
    <property type="evidence" value="ECO:0007669"/>
    <property type="project" value="TreeGrafter"/>
</dbReference>
<feature type="signal peptide" evidence="1">
    <location>
        <begin position="1"/>
        <end position="16"/>
    </location>
</feature>
<gene>
    <name evidence="3" type="ORF">Agabi119p4_9449</name>
</gene>
<dbReference type="InterPro" id="IPR001223">
    <property type="entry name" value="Glyco_hydro18_cat"/>
</dbReference>
<proteinExistence type="predicted"/>
<dbReference type="EMBL" id="JABXXO010000013">
    <property type="protein sequence ID" value="KAF7761457.1"/>
    <property type="molecule type" value="Genomic_DNA"/>
</dbReference>
<dbReference type="InterPro" id="IPR029070">
    <property type="entry name" value="Chitinase_insertion_sf"/>
</dbReference>
<dbReference type="InterPro" id="IPR050314">
    <property type="entry name" value="Glycosyl_Hydrlase_18"/>
</dbReference>
<keyword evidence="1" id="KW-0732">Signal</keyword>
<name>A0A8H7EX16_AGABI</name>
<protein>
    <submittedName>
        <fullName evidence="3">CAZyme family GH18</fullName>
    </submittedName>
</protein>
<dbReference type="GO" id="GO:0005975">
    <property type="term" value="P:carbohydrate metabolic process"/>
    <property type="evidence" value="ECO:0007669"/>
    <property type="project" value="InterPro"/>
</dbReference>
<accession>A0A8H7EX16</accession>
<dbReference type="AlphaFoldDB" id="A0A8H7EX16"/>
<sequence length="435" mass="46554">MKAFLVIVALTSFVFGAPTCSRQRPSSGINSAASNTTATSQTQSKLVTGWYGGWYGSRASDKFTASQIPWEKYSYVTYGFAVPSEDVQQNLELPDGEAAFNDFIEQARAKNVKTMISVGGWSGSRFFSSSVATADSRTAFAKALLNFTTVHNMSGIDFDWEFPNKQGMGCNVISDNDTANFLELLQIVRQQAPEGFKLTAAVGITPWNGPDGNPLTDVSEFAKVLDHIEIMGYDVYGATFSKVAGPNAPLDDSCAPTDQQTGSVTSALKQWTAAGFSSNQIMLGVASYGHGFRVPNSSIGNDPQKLAQFPSLAEDQTILGTAEAPGDYGQLDICGNTTGPGGVFEYGDMVKRGIIDSKGNGVGGLLFQYDECSQTAYVYNSTSEILINYDSTKSFVAKGEFIRENDLAGLAMWNVGSDTSDNSLLDAITSSMNAE</sequence>
<dbReference type="GO" id="GO:0008061">
    <property type="term" value="F:chitin binding"/>
    <property type="evidence" value="ECO:0007669"/>
    <property type="project" value="InterPro"/>
</dbReference>
<feature type="domain" description="GH18" evidence="2">
    <location>
        <begin position="45"/>
        <end position="435"/>
    </location>
</feature>
<reference evidence="3 4" key="1">
    <citation type="journal article" name="Sci. Rep.">
        <title>Telomere-to-telomere assembled and centromere annotated genomes of the two main subspecies of the button mushroom Agaricus bisporus reveal especially polymorphic chromosome ends.</title>
        <authorList>
            <person name="Sonnenberg A.S.M."/>
            <person name="Sedaghat-Telgerd N."/>
            <person name="Lavrijssen B."/>
            <person name="Ohm R.A."/>
            <person name="Hendrickx P.M."/>
            <person name="Scholtmeijer K."/>
            <person name="Baars J.J.P."/>
            <person name="van Peer A."/>
        </authorList>
    </citation>
    <scope>NUCLEOTIDE SEQUENCE [LARGE SCALE GENOMIC DNA]</scope>
    <source>
        <strain evidence="3 4">H119_p4</strain>
    </source>
</reference>
<dbReference type="Proteomes" id="UP000629468">
    <property type="component" value="Unassembled WGS sequence"/>
</dbReference>
<organism evidence="3 4">
    <name type="scientific">Agaricus bisporus var. burnettii</name>
    <dbReference type="NCBI Taxonomy" id="192524"/>
    <lineage>
        <taxon>Eukaryota</taxon>
        <taxon>Fungi</taxon>
        <taxon>Dikarya</taxon>
        <taxon>Basidiomycota</taxon>
        <taxon>Agaricomycotina</taxon>
        <taxon>Agaricomycetes</taxon>
        <taxon>Agaricomycetidae</taxon>
        <taxon>Agaricales</taxon>
        <taxon>Agaricineae</taxon>
        <taxon>Agaricaceae</taxon>
        <taxon>Agaricus</taxon>
    </lineage>
</organism>
<dbReference type="PANTHER" id="PTHR11177:SF317">
    <property type="entry name" value="CHITINASE 12-RELATED"/>
    <property type="match status" value="1"/>
</dbReference>
<dbReference type="SMART" id="SM00636">
    <property type="entry name" value="Glyco_18"/>
    <property type="match status" value="1"/>
</dbReference>
<evidence type="ECO:0000259" key="2">
    <source>
        <dbReference type="PROSITE" id="PS51910"/>
    </source>
</evidence>
<comment type="caution">
    <text evidence="3">The sequence shown here is derived from an EMBL/GenBank/DDBJ whole genome shotgun (WGS) entry which is preliminary data.</text>
</comment>
<dbReference type="Pfam" id="PF00704">
    <property type="entry name" value="Glyco_hydro_18"/>
    <property type="match status" value="1"/>
</dbReference>
<dbReference type="GO" id="GO:0005576">
    <property type="term" value="C:extracellular region"/>
    <property type="evidence" value="ECO:0007669"/>
    <property type="project" value="TreeGrafter"/>
</dbReference>
<evidence type="ECO:0000313" key="3">
    <source>
        <dbReference type="EMBL" id="KAF7761457.1"/>
    </source>
</evidence>
<dbReference type="InterPro" id="IPR011583">
    <property type="entry name" value="Chitinase_II/V-like_cat"/>
</dbReference>
<dbReference type="SUPFAM" id="SSF51445">
    <property type="entry name" value="(Trans)glycosidases"/>
    <property type="match status" value="1"/>
</dbReference>
<dbReference type="PROSITE" id="PS51910">
    <property type="entry name" value="GH18_2"/>
    <property type="match status" value="1"/>
</dbReference>
<feature type="chain" id="PRO_5034873379" evidence="1">
    <location>
        <begin position="17"/>
        <end position="435"/>
    </location>
</feature>
<evidence type="ECO:0000256" key="1">
    <source>
        <dbReference type="SAM" id="SignalP"/>
    </source>
</evidence>
<dbReference type="PANTHER" id="PTHR11177">
    <property type="entry name" value="CHITINASE"/>
    <property type="match status" value="1"/>
</dbReference>
<dbReference type="GO" id="GO:0004568">
    <property type="term" value="F:chitinase activity"/>
    <property type="evidence" value="ECO:0007669"/>
    <property type="project" value="TreeGrafter"/>
</dbReference>
<dbReference type="Gene3D" id="3.20.20.80">
    <property type="entry name" value="Glycosidases"/>
    <property type="match status" value="2"/>
</dbReference>